<dbReference type="AlphaFoldDB" id="A0A5B7IBW8"/>
<reference evidence="1 2" key="1">
    <citation type="submission" date="2019-05" db="EMBL/GenBank/DDBJ databases">
        <title>Another draft genome of Portunus trituberculatus and its Hox gene families provides insights of decapod evolution.</title>
        <authorList>
            <person name="Jeong J.-H."/>
            <person name="Song I."/>
            <person name="Kim S."/>
            <person name="Choi T."/>
            <person name="Kim D."/>
            <person name="Ryu S."/>
            <person name="Kim W."/>
        </authorList>
    </citation>
    <scope>NUCLEOTIDE SEQUENCE [LARGE SCALE GENOMIC DNA]</scope>
    <source>
        <tissue evidence="1">Muscle</tissue>
    </source>
</reference>
<keyword evidence="2" id="KW-1185">Reference proteome</keyword>
<sequence>MPLLPFAFLLNFLPLDRILNRFALSPRLLSKATEMIIFVLNSVSHGILAPSLSRSSFFVQQWKPHLITYGDRQAEAVNKHFSIARHRPWLFWLLGVLLADDVVQGL</sequence>
<protein>
    <submittedName>
        <fullName evidence="1">Uncharacterized protein</fullName>
    </submittedName>
</protein>
<organism evidence="1 2">
    <name type="scientific">Portunus trituberculatus</name>
    <name type="common">Swimming crab</name>
    <name type="synonym">Neptunus trituberculatus</name>
    <dbReference type="NCBI Taxonomy" id="210409"/>
    <lineage>
        <taxon>Eukaryota</taxon>
        <taxon>Metazoa</taxon>
        <taxon>Ecdysozoa</taxon>
        <taxon>Arthropoda</taxon>
        <taxon>Crustacea</taxon>
        <taxon>Multicrustacea</taxon>
        <taxon>Malacostraca</taxon>
        <taxon>Eumalacostraca</taxon>
        <taxon>Eucarida</taxon>
        <taxon>Decapoda</taxon>
        <taxon>Pleocyemata</taxon>
        <taxon>Brachyura</taxon>
        <taxon>Eubrachyura</taxon>
        <taxon>Portunoidea</taxon>
        <taxon>Portunidae</taxon>
        <taxon>Portuninae</taxon>
        <taxon>Portunus</taxon>
    </lineage>
</organism>
<gene>
    <name evidence="1" type="ORF">E2C01_073932</name>
</gene>
<dbReference type="Proteomes" id="UP000324222">
    <property type="component" value="Unassembled WGS sequence"/>
</dbReference>
<name>A0A5B7IBW8_PORTR</name>
<evidence type="ECO:0000313" key="1">
    <source>
        <dbReference type="EMBL" id="MPC79406.1"/>
    </source>
</evidence>
<dbReference type="EMBL" id="VSRR010051069">
    <property type="protein sequence ID" value="MPC79406.1"/>
    <property type="molecule type" value="Genomic_DNA"/>
</dbReference>
<proteinExistence type="predicted"/>
<accession>A0A5B7IBW8</accession>
<evidence type="ECO:0000313" key="2">
    <source>
        <dbReference type="Proteomes" id="UP000324222"/>
    </source>
</evidence>
<comment type="caution">
    <text evidence="1">The sequence shown here is derived from an EMBL/GenBank/DDBJ whole genome shotgun (WGS) entry which is preliminary data.</text>
</comment>